<accession>A0ABV3R7N7</accession>
<evidence type="ECO:0008006" key="4">
    <source>
        <dbReference type="Google" id="ProtNLM"/>
    </source>
</evidence>
<keyword evidence="1" id="KW-1133">Transmembrane helix</keyword>
<reference evidence="2 3" key="1">
    <citation type="submission" date="2024-06" db="EMBL/GenBank/DDBJ databases">
        <title>Novosphingobium rhizovicinus M1R2S20.</title>
        <authorList>
            <person name="Sun J.-Q."/>
        </authorList>
    </citation>
    <scope>NUCLEOTIDE SEQUENCE [LARGE SCALE GENOMIC DNA]</scope>
    <source>
        <strain evidence="2 3">M1R2S20</strain>
    </source>
</reference>
<protein>
    <recommendedName>
        <fullName evidence="4">Gas vesicle protein</fullName>
    </recommendedName>
</protein>
<keyword evidence="1" id="KW-0472">Membrane</keyword>
<evidence type="ECO:0000256" key="1">
    <source>
        <dbReference type="SAM" id="Phobius"/>
    </source>
</evidence>
<dbReference type="EMBL" id="JBFNXR010000017">
    <property type="protein sequence ID" value="MEW9853945.1"/>
    <property type="molecule type" value="Genomic_DNA"/>
</dbReference>
<feature type="transmembrane region" description="Helical" evidence="1">
    <location>
        <begin position="44"/>
        <end position="62"/>
    </location>
</feature>
<dbReference type="RefSeq" id="WP_367768578.1">
    <property type="nucleotide sequence ID" value="NZ_JBFNXR010000017.1"/>
</dbReference>
<sequence>MTENQVVPTNDGEATSNNVVTLPARSEPETSSEKALSFVKRHPVMTVAGGVALGFAISALIPRSYSRKLAKRAYRMAEAGTAAALALGKDALDRAEDGGAVARKKAGVLAHRAEDLGERAMTKAEKLSVAALGTASVWGHAAAERAEQLGHSAAERAENLGSRASERLSQLGDKARVQSGKLLGHPKAPESIADRIMDKAHDLKARVRA</sequence>
<keyword evidence="3" id="KW-1185">Reference proteome</keyword>
<name>A0ABV3R7N7_9SPHN</name>
<gene>
    <name evidence="2" type="ORF">ABUH87_01955</name>
</gene>
<comment type="caution">
    <text evidence="2">The sequence shown here is derived from an EMBL/GenBank/DDBJ whole genome shotgun (WGS) entry which is preliminary data.</text>
</comment>
<organism evidence="2 3">
    <name type="scientific">Novosphingobium rhizovicinum</name>
    <dbReference type="NCBI Taxonomy" id="3228928"/>
    <lineage>
        <taxon>Bacteria</taxon>
        <taxon>Pseudomonadati</taxon>
        <taxon>Pseudomonadota</taxon>
        <taxon>Alphaproteobacteria</taxon>
        <taxon>Sphingomonadales</taxon>
        <taxon>Sphingomonadaceae</taxon>
        <taxon>Novosphingobium</taxon>
    </lineage>
</organism>
<dbReference type="Proteomes" id="UP001556118">
    <property type="component" value="Unassembled WGS sequence"/>
</dbReference>
<keyword evidence="1" id="KW-0812">Transmembrane</keyword>
<proteinExistence type="predicted"/>
<evidence type="ECO:0000313" key="2">
    <source>
        <dbReference type="EMBL" id="MEW9853945.1"/>
    </source>
</evidence>
<evidence type="ECO:0000313" key="3">
    <source>
        <dbReference type="Proteomes" id="UP001556118"/>
    </source>
</evidence>